<sequence>MSEALSLVDFVVGVNSTALNCGVGRAKKKVRQRPELSMEVFDSTMDGNGFIEKKMALSVMIKLLGRKIAFNTLLNKVSILWNIRGQFQLMDLESDFDLVRFQDKDDLDNVLLGGPYVVFGHYLSVRT</sequence>
<feature type="domain" description="DUF4283" evidence="1">
    <location>
        <begin position="56"/>
        <end position="125"/>
    </location>
</feature>
<dbReference type="Proteomes" id="UP001358586">
    <property type="component" value="Chromosome 4"/>
</dbReference>
<accession>A0ABR0Q7D6</accession>
<reference evidence="2 3" key="1">
    <citation type="submission" date="2023-03" db="EMBL/GenBank/DDBJ databases">
        <title>WGS of Gossypium arboreum.</title>
        <authorList>
            <person name="Yu D."/>
        </authorList>
    </citation>
    <scope>NUCLEOTIDE SEQUENCE [LARGE SCALE GENOMIC DNA]</scope>
    <source>
        <tissue evidence="2">Leaf</tissue>
    </source>
</reference>
<keyword evidence="3" id="KW-1185">Reference proteome</keyword>
<gene>
    <name evidence="2" type="ORF">PVK06_010659</name>
</gene>
<evidence type="ECO:0000313" key="2">
    <source>
        <dbReference type="EMBL" id="KAK5834977.1"/>
    </source>
</evidence>
<dbReference type="Pfam" id="PF14111">
    <property type="entry name" value="DUF4283"/>
    <property type="match status" value="1"/>
</dbReference>
<proteinExistence type="predicted"/>
<dbReference type="InterPro" id="IPR025558">
    <property type="entry name" value="DUF4283"/>
</dbReference>
<dbReference type="EMBL" id="JARKNE010000004">
    <property type="protein sequence ID" value="KAK5834977.1"/>
    <property type="molecule type" value="Genomic_DNA"/>
</dbReference>
<comment type="caution">
    <text evidence="2">The sequence shown here is derived from an EMBL/GenBank/DDBJ whole genome shotgun (WGS) entry which is preliminary data.</text>
</comment>
<protein>
    <recommendedName>
        <fullName evidence="1">DUF4283 domain-containing protein</fullName>
    </recommendedName>
</protein>
<organism evidence="2 3">
    <name type="scientific">Gossypium arboreum</name>
    <name type="common">Tree cotton</name>
    <name type="synonym">Gossypium nanking</name>
    <dbReference type="NCBI Taxonomy" id="29729"/>
    <lineage>
        <taxon>Eukaryota</taxon>
        <taxon>Viridiplantae</taxon>
        <taxon>Streptophyta</taxon>
        <taxon>Embryophyta</taxon>
        <taxon>Tracheophyta</taxon>
        <taxon>Spermatophyta</taxon>
        <taxon>Magnoliopsida</taxon>
        <taxon>eudicotyledons</taxon>
        <taxon>Gunneridae</taxon>
        <taxon>Pentapetalae</taxon>
        <taxon>rosids</taxon>
        <taxon>malvids</taxon>
        <taxon>Malvales</taxon>
        <taxon>Malvaceae</taxon>
        <taxon>Malvoideae</taxon>
        <taxon>Gossypium</taxon>
    </lineage>
</organism>
<name>A0ABR0Q7D6_GOSAR</name>
<evidence type="ECO:0000313" key="3">
    <source>
        <dbReference type="Proteomes" id="UP001358586"/>
    </source>
</evidence>
<evidence type="ECO:0000259" key="1">
    <source>
        <dbReference type="Pfam" id="PF14111"/>
    </source>
</evidence>